<organism evidence="2 3">
    <name type="scientific">Rothia mucilaginosa</name>
    <dbReference type="NCBI Taxonomy" id="43675"/>
    <lineage>
        <taxon>Bacteria</taxon>
        <taxon>Bacillati</taxon>
        <taxon>Actinomycetota</taxon>
        <taxon>Actinomycetes</taxon>
        <taxon>Micrococcales</taxon>
        <taxon>Micrococcaceae</taxon>
        <taxon>Rothia</taxon>
    </lineage>
</organism>
<evidence type="ECO:0000256" key="1">
    <source>
        <dbReference type="SAM" id="MobiDB-lite"/>
    </source>
</evidence>
<dbReference type="EMBL" id="JABZXS010000001">
    <property type="protein sequence ID" value="MBF1672647.1"/>
    <property type="molecule type" value="Genomic_DNA"/>
</dbReference>
<sequence length="58" mass="6183">MAKAADTLFVAGQFILAGEEIPAELVPLITNPEAIEGGIPAPAKARKPRTKKEPEEEK</sequence>
<dbReference type="Proteomes" id="UP000785653">
    <property type="component" value="Unassembled WGS sequence"/>
</dbReference>
<dbReference type="AlphaFoldDB" id="A0A930LTB7"/>
<proteinExistence type="predicted"/>
<accession>A0A930LTB7</accession>
<feature type="region of interest" description="Disordered" evidence="1">
    <location>
        <begin position="34"/>
        <end position="58"/>
    </location>
</feature>
<name>A0A930LTB7_9MICC</name>
<evidence type="ECO:0000313" key="3">
    <source>
        <dbReference type="Proteomes" id="UP000785653"/>
    </source>
</evidence>
<protein>
    <submittedName>
        <fullName evidence="2">Uncharacterized protein</fullName>
    </submittedName>
</protein>
<comment type="caution">
    <text evidence="2">The sequence shown here is derived from an EMBL/GenBank/DDBJ whole genome shotgun (WGS) entry which is preliminary data.</text>
</comment>
<reference evidence="2" key="1">
    <citation type="submission" date="2020-04" db="EMBL/GenBank/DDBJ databases">
        <title>Deep metagenomics examines the oral microbiome during advanced dental caries in children, revealing novel taxa and co-occurrences with host molecules.</title>
        <authorList>
            <person name="Baker J.L."/>
            <person name="Morton J.T."/>
            <person name="Dinis M."/>
            <person name="Alvarez R."/>
            <person name="Tran N.C."/>
            <person name="Knight R."/>
            <person name="Edlund A."/>
        </authorList>
    </citation>
    <scope>NUCLEOTIDE SEQUENCE</scope>
    <source>
        <strain evidence="2">JCVI_47_bin.3</strain>
    </source>
</reference>
<gene>
    <name evidence="2" type="ORF">HXO65_00305</name>
</gene>
<evidence type="ECO:0000313" key="2">
    <source>
        <dbReference type="EMBL" id="MBF1672647.1"/>
    </source>
</evidence>